<proteinExistence type="predicted"/>
<reference evidence="1" key="1">
    <citation type="submission" date="2024-03" db="EMBL/GenBank/DDBJ databases">
        <title>Complete genome sequence of Sulfurisphaera javensis strain KD-1.</title>
        <authorList>
            <person name="Sakai H."/>
            <person name="Nur N."/>
            <person name="Suwanto A."/>
            <person name="Kurosawa N."/>
        </authorList>
    </citation>
    <scope>NUCLEOTIDE SEQUENCE</scope>
    <source>
        <strain evidence="1">KD-1</strain>
    </source>
</reference>
<name>A0AAT9GVA0_9CREN</name>
<organism evidence="1">
    <name type="scientific">Sulfurisphaera javensis</name>
    <dbReference type="NCBI Taxonomy" id="2049879"/>
    <lineage>
        <taxon>Archaea</taxon>
        <taxon>Thermoproteota</taxon>
        <taxon>Thermoprotei</taxon>
        <taxon>Sulfolobales</taxon>
        <taxon>Sulfolobaceae</taxon>
        <taxon>Sulfurisphaera</taxon>
    </lineage>
</organism>
<dbReference type="AlphaFoldDB" id="A0AAT9GVA0"/>
<gene>
    <name evidence="1" type="ORF">SJAV_27530</name>
</gene>
<protein>
    <submittedName>
        <fullName evidence="1">Uncharacterized protein</fullName>
    </submittedName>
</protein>
<sequence length="54" mass="6364">MRLLVMDGIRHEQDEKYIRKALEKQPPQLNNKKALGILEYLNGKTYNQIAKHSK</sequence>
<dbReference type="KEGG" id="sjv:SJAV_27530"/>
<evidence type="ECO:0000313" key="1">
    <source>
        <dbReference type="EMBL" id="BFH74809.1"/>
    </source>
</evidence>
<accession>A0AAT9GVA0</accession>
<dbReference type="EMBL" id="AP031322">
    <property type="protein sequence ID" value="BFH74809.1"/>
    <property type="molecule type" value="Genomic_DNA"/>
</dbReference>